<organism evidence="2 3">
    <name type="scientific">Sphingorhabdus buctiana</name>
    <dbReference type="NCBI Taxonomy" id="1508805"/>
    <lineage>
        <taxon>Bacteria</taxon>
        <taxon>Pseudomonadati</taxon>
        <taxon>Pseudomonadota</taxon>
        <taxon>Alphaproteobacteria</taxon>
        <taxon>Sphingomonadales</taxon>
        <taxon>Sphingomonadaceae</taxon>
        <taxon>Sphingorhabdus</taxon>
    </lineage>
</organism>
<keyword evidence="1" id="KW-0812">Transmembrane</keyword>
<dbReference type="Gene3D" id="3.30.420.380">
    <property type="match status" value="1"/>
</dbReference>
<feature type="transmembrane region" description="Helical" evidence="1">
    <location>
        <begin position="214"/>
        <end position="235"/>
    </location>
</feature>
<evidence type="ECO:0000256" key="1">
    <source>
        <dbReference type="SAM" id="Phobius"/>
    </source>
</evidence>
<evidence type="ECO:0000313" key="3">
    <source>
        <dbReference type="Proteomes" id="UP001597215"/>
    </source>
</evidence>
<gene>
    <name evidence="2" type="ORF">ACFSAG_07310</name>
</gene>
<evidence type="ECO:0000313" key="2">
    <source>
        <dbReference type="EMBL" id="MFD1766648.1"/>
    </source>
</evidence>
<sequence length="360" mass="38430">MNLLAKIVMFPDRPDIAIQSWLLTDEGFVSEGNAEEMLALPVIALVPPENVVVRWHHHEALAPRQAEAAARIDAGTASINAADLHIVAREADGITISASIDGELFENGLRYLKAAGFDPDQVWPMGLALPANEGKAVRAELGDLKVIRAGNRLFPDEPGLSAIIADGMEIGDIAESDLARYLGAALREAPLDLRSGNFAKKSARAVLDRSKLKLAGIVFALGLLFSLLLALATFLKIDAAIAREDERTLAAARKLAPEIASAAEAPMRLEQILVARGGGNRSLTIAASAIWRSMQQADGATLRDMRFGKDKVLNITVIAATIDPVNELLIDLQQKGYKVTATASQEANGMNAVAITVRVP</sequence>
<accession>A0ABW4MDU3</accession>
<dbReference type="EMBL" id="JBHUEL010000007">
    <property type="protein sequence ID" value="MFD1766648.1"/>
    <property type="molecule type" value="Genomic_DNA"/>
</dbReference>
<protein>
    <recommendedName>
        <fullName evidence="4">GspL cytoplasmic actin-ATPase-like domain-containing protein</fullName>
    </recommendedName>
</protein>
<evidence type="ECO:0008006" key="4">
    <source>
        <dbReference type="Google" id="ProtNLM"/>
    </source>
</evidence>
<keyword evidence="1" id="KW-1133">Transmembrane helix</keyword>
<dbReference type="RefSeq" id="WP_381512979.1">
    <property type="nucleotide sequence ID" value="NZ_JBHUEL010000007.1"/>
</dbReference>
<keyword evidence="1" id="KW-0472">Membrane</keyword>
<reference evidence="3" key="1">
    <citation type="journal article" date="2019" name="Int. J. Syst. Evol. Microbiol.">
        <title>The Global Catalogue of Microorganisms (GCM) 10K type strain sequencing project: providing services to taxonomists for standard genome sequencing and annotation.</title>
        <authorList>
            <consortium name="The Broad Institute Genomics Platform"/>
            <consortium name="The Broad Institute Genome Sequencing Center for Infectious Disease"/>
            <person name="Wu L."/>
            <person name="Ma J."/>
        </authorList>
    </citation>
    <scope>NUCLEOTIDE SEQUENCE [LARGE SCALE GENOMIC DNA]</scope>
    <source>
        <strain evidence="3">CGMCC 1.12449</strain>
    </source>
</reference>
<dbReference type="Proteomes" id="UP001597215">
    <property type="component" value="Unassembled WGS sequence"/>
</dbReference>
<proteinExistence type="predicted"/>
<name>A0ABW4MDU3_9SPHN</name>
<comment type="caution">
    <text evidence="2">The sequence shown here is derived from an EMBL/GenBank/DDBJ whole genome shotgun (WGS) entry which is preliminary data.</text>
</comment>
<keyword evidence="3" id="KW-1185">Reference proteome</keyword>